<dbReference type="KEGG" id="cbab:SMCB_1253"/>
<dbReference type="PRINTS" id="PR00081">
    <property type="entry name" value="GDHRDH"/>
</dbReference>
<dbReference type="PROSITE" id="PS00061">
    <property type="entry name" value="ADH_SHORT"/>
    <property type="match status" value="1"/>
</dbReference>
<comment type="similarity">
    <text evidence="1">Belongs to the short-chain dehydrogenases/reductases (SDR) family.</text>
</comment>
<dbReference type="Proteomes" id="UP000066014">
    <property type="component" value="Chromosome"/>
</dbReference>
<dbReference type="Pfam" id="PF13561">
    <property type="entry name" value="adh_short_C2"/>
    <property type="match status" value="1"/>
</dbReference>
<dbReference type="PANTHER" id="PTHR43477:SF1">
    <property type="entry name" value="DIHYDROANTICAPSIN 7-DEHYDROGENASE"/>
    <property type="match status" value="1"/>
</dbReference>
<dbReference type="Gene3D" id="3.40.50.720">
    <property type="entry name" value="NAD(P)-binding Rossmann-like Domain"/>
    <property type="match status" value="1"/>
</dbReference>
<accession>A0A060NLQ6</accession>
<name>A0A060NLQ6_9BURK</name>
<dbReference type="EMBL" id="AP014569">
    <property type="protein sequence ID" value="BAO83481.1"/>
    <property type="molecule type" value="Genomic_DNA"/>
</dbReference>
<dbReference type="STRING" id="1458426.SMCB_1253"/>
<dbReference type="GO" id="GO:0016491">
    <property type="term" value="F:oxidoreductase activity"/>
    <property type="evidence" value="ECO:0007669"/>
    <property type="project" value="UniProtKB-KW"/>
</dbReference>
<dbReference type="InterPro" id="IPR002347">
    <property type="entry name" value="SDR_fam"/>
</dbReference>
<dbReference type="PANTHER" id="PTHR43477">
    <property type="entry name" value="DIHYDROANTICAPSIN 7-DEHYDROGENASE"/>
    <property type="match status" value="1"/>
</dbReference>
<protein>
    <submittedName>
        <fullName evidence="3">Dehydrogenase with different specificities related to short-chain alcohol dehydrogenase</fullName>
    </submittedName>
</protein>
<dbReference type="InterPro" id="IPR020904">
    <property type="entry name" value="Sc_DH/Rdtase_CS"/>
</dbReference>
<evidence type="ECO:0000313" key="4">
    <source>
        <dbReference type="Proteomes" id="UP000066014"/>
    </source>
</evidence>
<sequence length="209" mass="22792">MSIVSRSASPDATSIQWNPVVHSDGVSCSRAINKLVAQGPFDAVCWAQGMNCTDSVYDFDQARHEAVYDANVLYILNSMNILLTQRLLRRPARLCVISSIWQDMARQTKLSYCVTKAALQGLVLSAAADLARDGHVINAVLPGVIDTPMTRANLKMEQVRKVEDATLFGRLPTLDEVAACVFGLCRADTTGVTGQFISVDLGYSRVRVV</sequence>
<dbReference type="InterPro" id="IPR036291">
    <property type="entry name" value="NAD(P)-bd_dom_sf"/>
</dbReference>
<evidence type="ECO:0000313" key="3">
    <source>
        <dbReference type="EMBL" id="BAO83481.1"/>
    </source>
</evidence>
<dbReference type="CDD" id="cd05233">
    <property type="entry name" value="SDR_c"/>
    <property type="match status" value="1"/>
</dbReference>
<proteinExistence type="inferred from homology"/>
<gene>
    <name evidence="3" type="ORF">SMCB_1253</name>
</gene>
<reference evidence="3 4" key="1">
    <citation type="journal article" date="2014" name="Nat. Commun.">
        <title>Physiological and genomic features of highly alkaliphilic hydrogen-utilizing Betaproteobacteria from a continental serpentinizing site.</title>
        <authorList>
            <person name="Suzuki S."/>
            <person name="Kuenen J.G."/>
            <person name="Schipper K."/>
            <person name="van der Velde S."/>
            <person name="Ishii S."/>
            <person name="Wu A."/>
            <person name="Sorokin D.Y."/>
            <person name="Tenney A."/>
            <person name="Meng X.Y."/>
            <person name="Morrill P.L."/>
            <person name="Kamagata Y."/>
            <person name="Muyzer G."/>
            <person name="Nealson K.H."/>
        </authorList>
    </citation>
    <scope>NUCLEOTIDE SEQUENCE [LARGE SCALE GENOMIC DNA]</scope>
    <source>
        <strain evidence="3 4">B1</strain>
    </source>
</reference>
<keyword evidence="2" id="KW-0560">Oxidoreductase</keyword>
<organism evidence="3 4">
    <name type="scientific">Serpentinimonas maccroryi</name>
    <dbReference type="NCBI Taxonomy" id="1458426"/>
    <lineage>
        <taxon>Bacteria</taxon>
        <taxon>Pseudomonadati</taxon>
        <taxon>Pseudomonadota</taxon>
        <taxon>Betaproteobacteria</taxon>
        <taxon>Burkholderiales</taxon>
        <taxon>Comamonadaceae</taxon>
        <taxon>Serpentinimonas</taxon>
    </lineage>
</organism>
<dbReference type="AlphaFoldDB" id="A0A060NLQ6"/>
<evidence type="ECO:0000256" key="2">
    <source>
        <dbReference type="ARBA" id="ARBA00023002"/>
    </source>
</evidence>
<keyword evidence="4" id="KW-1185">Reference proteome</keyword>
<dbReference type="SUPFAM" id="SSF51735">
    <property type="entry name" value="NAD(P)-binding Rossmann-fold domains"/>
    <property type="match status" value="1"/>
</dbReference>
<dbReference type="InterPro" id="IPR051122">
    <property type="entry name" value="SDR_DHRS6-like"/>
</dbReference>
<dbReference type="HOGENOM" id="CLU_010194_1_2_4"/>
<evidence type="ECO:0000256" key="1">
    <source>
        <dbReference type="ARBA" id="ARBA00006484"/>
    </source>
</evidence>